<dbReference type="EMBL" id="CAADFD010000183">
    <property type="protein sequence ID" value="VFJ70305.1"/>
    <property type="molecule type" value="Genomic_DNA"/>
</dbReference>
<protein>
    <submittedName>
        <fullName evidence="1">Uncharacterized protein</fullName>
    </submittedName>
</protein>
<proteinExistence type="predicted"/>
<sequence length="70" mass="8055">MARREPRILILVVGGNINLYAKPHRNVMELRPATTEEIKSHLMGEEDDRLVLREVDLIIQTGKSIIYLSE</sequence>
<organism evidence="1">
    <name type="scientific">Candidatus Kentrum sp. FW</name>
    <dbReference type="NCBI Taxonomy" id="2126338"/>
    <lineage>
        <taxon>Bacteria</taxon>
        <taxon>Pseudomonadati</taxon>
        <taxon>Pseudomonadota</taxon>
        <taxon>Gammaproteobacteria</taxon>
        <taxon>Candidatus Kentrum</taxon>
    </lineage>
</organism>
<gene>
    <name evidence="1" type="ORF">BECKFW1821B_GA0114236_11834</name>
</gene>
<evidence type="ECO:0000313" key="1">
    <source>
        <dbReference type="EMBL" id="VFJ70305.1"/>
    </source>
</evidence>
<name>A0A450TQE7_9GAMM</name>
<dbReference type="AlphaFoldDB" id="A0A450TQE7"/>
<reference evidence="1" key="1">
    <citation type="submission" date="2019-02" db="EMBL/GenBank/DDBJ databases">
        <authorList>
            <person name="Gruber-Vodicka R. H."/>
            <person name="Seah K. B. B."/>
        </authorList>
    </citation>
    <scope>NUCLEOTIDE SEQUENCE</scope>
    <source>
        <strain evidence="1">BECK_BZ106</strain>
    </source>
</reference>
<accession>A0A450TQE7</accession>